<dbReference type="VEuPathDB" id="HostDB:GeneID_118650736"/>
<keyword evidence="2" id="KW-0238">DNA-binding</keyword>
<accession>A0A7J7RCR0</accession>
<feature type="compositionally biased region" description="Basic residues" evidence="1">
    <location>
        <begin position="39"/>
        <end position="48"/>
    </location>
</feature>
<evidence type="ECO:0000256" key="1">
    <source>
        <dbReference type="SAM" id="MobiDB-lite"/>
    </source>
</evidence>
<protein>
    <submittedName>
        <fullName evidence="2">Nanog homeobox retrogene P8</fullName>
    </submittedName>
</protein>
<dbReference type="EMBL" id="JABWUV010000030">
    <property type="protein sequence ID" value="KAF6273970.1"/>
    <property type="molecule type" value="Genomic_DNA"/>
</dbReference>
<comment type="caution">
    <text evidence="2">The sequence shown here is derived from an EMBL/GenBank/DDBJ whole genome shotgun (WGS) entry which is preliminary data.</text>
</comment>
<dbReference type="GO" id="GO:0003677">
    <property type="term" value="F:DNA binding"/>
    <property type="evidence" value="ECO:0007669"/>
    <property type="project" value="UniProtKB-KW"/>
</dbReference>
<feature type="region of interest" description="Disordered" evidence="1">
    <location>
        <begin position="1"/>
        <end position="131"/>
    </location>
</feature>
<keyword evidence="2" id="KW-0371">Homeobox</keyword>
<gene>
    <name evidence="2" type="ORF">mMyoMyo1_013660</name>
</gene>
<sequence>MSSAETLHTGTALSESPGSPTSPSRPSATLPTSVENGTGRRRKPRSRIRRSEPSAHSPSSVDSMRDFKDRNISASSRGKNVPTSRPLATNRVRPGSRTGERNVGGGRSTTGQRRATVAPGAQQLQTTRASHLPPGCLANAAGNLSMWSSHSWSSPSWNYPAWNGQTWCPQAWNSQFYSYGEESLQPQSQFWQNPVRDLEASLEIAGETYNGILQAPTYCGTQQSRIYSQIIP</sequence>
<reference evidence="2 3" key="1">
    <citation type="journal article" date="2020" name="Nature">
        <title>Six reference-quality genomes reveal evolution of bat adaptations.</title>
        <authorList>
            <person name="Jebb D."/>
            <person name="Huang Z."/>
            <person name="Pippel M."/>
            <person name="Hughes G.M."/>
            <person name="Lavrichenko K."/>
            <person name="Devanna P."/>
            <person name="Winkler S."/>
            <person name="Jermiin L.S."/>
            <person name="Skirmuntt E.C."/>
            <person name="Katzourakis A."/>
            <person name="Burkitt-Gray L."/>
            <person name="Ray D.A."/>
            <person name="Sullivan K.A.M."/>
            <person name="Roscito J.G."/>
            <person name="Kirilenko B.M."/>
            <person name="Davalos L.M."/>
            <person name="Corthals A.P."/>
            <person name="Power M.L."/>
            <person name="Jones G."/>
            <person name="Ransome R.D."/>
            <person name="Dechmann D.K.N."/>
            <person name="Locatelli A.G."/>
            <person name="Puechmaille S.J."/>
            <person name="Fedrigo O."/>
            <person name="Jarvis E.D."/>
            <person name="Hiller M."/>
            <person name="Vernes S.C."/>
            <person name="Myers E.W."/>
            <person name="Teeling E.C."/>
        </authorList>
    </citation>
    <scope>NUCLEOTIDE SEQUENCE [LARGE SCALE GENOMIC DNA]</scope>
    <source>
        <strain evidence="2">MMyoMyo1</strain>
        <tissue evidence="2">Flight muscle</tissue>
    </source>
</reference>
<dbReference type="Proteomes" id="UP000527355">
    <property type="component" value="Unassembled WGS sequence"/>
</dbReference>
<evidence type="ECO:0000313" key="3">
    <source>
        <dbReference type="Proteomes" id="UP000527355"/>
    </source>
</evidence>
<organism evidence="2 3">
    <name type="scientific">Myotis myotis</name>
    <name type="common">Greater mouse-eared bat</name>
    <name type="synonym">Vespertilio myotis</name>
    <dbReference type="NCBI Taxonomy" id="51298"/>
    <lineage>
        <taxon>Eukaryota</taxon>
        <taxon>Metazoa</taxon>
        <taxon>Chordata</taxon>
        <taxon>Craniata</taxon>
        <taxon>Vertebrata</taxon>
        <taxon>Euteleostomi</taxon>
        <taxon>Mammalia</taxon>
        <taxon>Eutheria</taxon>
        <taxon>Laurasiatheria</taxon>
        <taxon>Chiroptera</taxon>
        <taxon>Yangochiroptera</taxon>
        <taxon>Vespertilionidae</taxon>
        <taxon>Myotis</taxon>
    </lineage>
</organism>
<proteinExistence type="predicted"/>
<evidence type="ECO:0000313" key="2">
    <source>
        <dbReference type="EMBL" id="KAF6273970.1"/>
    </source>
</evidence>
<feature type="compositionally biased region" description="Low complexity" evidence="1">
    <location>
        <begin position="14"/>
        <end position="33"/>
    </location>
</feature>
<feature type="compositionally biased region" description="Polar residues" evidence="1">
    <location>
        <begin position="1"/>
        <end position="13"/>
    </location>
</feature>
<name>A0A7J7RCR0_MYOMY</name>
<keyword evidence="3" id="KW-1185">Reference proteome</keyword>
<feature type="compositionally biased region" description="Polar residues" evidence="1">
    <location>
        <begin position="72"/>
        <end position="87"/>
    </location>
</feature>
<dbReference type="AlphaFoldDB" id="A0A7J7RCR0"/>